<dbReference type="InterPro" id="IPR013320">
    <property type="entry name" value="ConA-like_dom_sf"/>
</dbReference>
<protein>
    <submittedName>
        <fullName evidence="9">Arabinofuranosidase</fullName>
    </submittedName>
</protein>
<dbReference type="EMBL" id="AXCY01000028">
    <property type="protein sequence ID" value="KGM11197.1"/>
    <property type="molecule type" value="Genomic_DNA"/>
</dbReference>
<dbReference type="Gene3D" id="2.60.120.200">
    <property type="match status" value="1"/>
</dbReference>
<feature type="active site" description="Proton acceptor" evidence="4">
    <location>
        <position position="32"/>
    </location>
</feature>
<evidence type="ECO:0000256" key="4">
    <source>
        <dbReference type="PIRSR" id="PIRSR606710-1"/>
    </source>
</evidence>
<gene>
    <name evidence="9" type="ORF">N868_12055</name>
</gene>
<evidence type="ECO:0000256" key="6">
    <source>
        <dbReference type="RuleBase" id="RU361187"/>
    </source>
</evidence>
<feature type="domain" description="Beta-xylosidase C-terminal Concanavalin A-like" evidence="8">
    <location>
        <begin position="340"/>
        <end position="533"/>
    </location>
</feature>
<organism evidence="9 10">
    <name type="scientific">Cellulomonas carbonis T26</name>
    <dbReference type="NCBI Taxonomy" id="947969"/>
    <lineage>
        <taxon>Bacteria</taxon>
        <taxon>Bacillati</taxon>
        <taxon>Actinomycetota</taxon>
        <taxon>Actinomycetes</taxon>
        <taxon>Micrococcales</taxon>
        <taxon>Cellulomonadaceae</taxon>
        <taxon>Cellulomonas</taxon>
    </lineage>
</organism>
<dbReference type="GO" id="GO:0004553">
    <property type="term" value="F:hydrolase activity, hydrolyzing O-glycosyl compounds"/>
    <property type="evidence" value="ECO:0007669"/>
    <property type="project" value="InterPro"/>
</dbReference>
<feature type="site" description="Important for catalytic activity, responsible for pKa modulation of the active site Glu and correct orientation of both the proton donor and substrate" evidence="5">
    <location>
        <position position="143"/>
    </location>
</feature>
<keyword evidence="10" id="KW-1185">Reference proteome</keyword>
<keyword evidence="3 6" id="KW-0326">Glycosidase</keyword>
<evidence type="ECO:0000256" key="1">
    <source>
        <dbReference type="ARBA" id="ARBA00009865"/>
    </source>
</evidence>
<comment type="caution">
    <text evidence="9">The sequence shown here is derived from an EMBL/GenBank/DDBJ whole genome shotgun (WGS) entry which is preliminary data.</text>
</comment>
<reference evidence="9 10" key="2">
    <citation type="journal article" date="2015" name="Stand. Genomic Sci.">
        <title>Draft genome sequence of Cellulomonas carbonis T26(T) and comparative analysis of six Cellulomonas genomes.</title>
        <authorList>
            <person name="Zhuang W."/>
            <person name="Zhang S."/>
            <person name="Xia X."/>
            <person name="Wang G."/>
        </authorList>
    </citation>
    <scope>NUCLEOTIDE SEQUENCE [LARGE SCALE GENOMIC DNA]</scope>
    <source>
        <strain evidence="9 10">T26</strain>
    </source>
</reference>
<dbReference type="Pfam" id="PF04616">
    <property type="entry name" value="Glyco_hydro_43"/>
    <property type="match status" value="1"/>
</dbReference>
<name>A0A0A0BU47_9CELL</name>
<keyword evidence="2 6" id="KW-0378">Hydrolase</keyword>
<dbReference type="SUPFAM" id="SSF75005">
    <property type="entry name" value="Arabinanase/levansucrase/invertase"/>
    <property type="match status" value="1"/>
</dbReference>
<evidence type="ECO:0000256" key="7">
    <source>
        <dbReference type="SAM" id="MobiDB-lite"/>
    </source>
</evidence>
<dbReference type="InterPro" id="IPR006710">
    <property type="entry name" value="Glyco_hydro_43"/>
</dbReference>
<feature type="active site" description="Proton donor" evidence="4">
    <location>
        <position position="204"/>
    </location>
</feature>
<dbReference type="InterPro" id="IPR051795">
    <property type="entry name" value="Glycosyl_Hydrlase_43"/>
</dbReference>
<dbReference type="CDD" id="cd18617">
    <property type="entry name" value="GH43_XynB-like"/>
    <property type="match status" value="1"/>
</dbReference>
<dbReference type="RefSeq" id="WP_229734646.1">
    <property type="nucleotide sequence ID" value="NZ_AXCY01000028.1"/>
</dbReference>
<evidence type="ECO:0000313" key="9">
    <source>
        <dbReference type="EMBL" id="KGM11197.1"/>
    </source>
</evidence>
<evidence type="ECO:0000256" key="3">
    <source>
        <dbReference type="ARBA" id="ARBA00023295"/>
    </source>
</evidence>
<dbReference type="PANTHER" id="PTHR42812:SF12">
    <property type="entry name" value="BETA-XYLOSIDASE-RELATED"/>
    <property type="match status" value="1"/>
</dbReference>
<dbReference type="PANTHER" id="PTHR42812">
    <property type="entry name" value="BETA-XYLOSIDASE"/>
    <property type="match status" value="1"/>
</dbReference>
<feature type="region of interest" description="Disordered" evidence="7">
    <location>
        <begin position="1"/>
        <end position="26"/>
    </location>
</feature>
<accession>A0A0A0BU47</accession>
<dbReference type="InterPro" id="IPR041542">
    <property type="entry name" value="GH43_C2"/>
</dbReference>
<evidence type="ECO:0000256" key="5">
    <source>
        <dbReference type="PIRSR" id="PIRSR606710-2"/>
    </source>
</evidence>
<dbReference type="Proteomes" id="UP000029839">
    <property type="component" value="Unassembled WGS sequence"/>
</dbReference>
<dbReference type="GO" id="GO:0005975">
    <property type="term" value="P:carbohydrate metabolic process"/>
    <property type="evidence" value="ECO:0007669"/>
    <property type="project" value="InterPro"/>
</dbReference>
<proteinExistence type="inferred from homology"/>
<comment type="similarity">
    <text evidence="1 6">Belongs to the glycosyl hydrolase 43 family.</text>
</comment>
<dbReference type="SUPFAM" id="SSF49899">
    <property type="entry name" value="Concanavalin A-like lectins/glucanases"/>
    <property type="match status" value="1"/>
</dbReference>
<sequence length="540" mass="58750">MITVGSGPGADVPDAPEGRTVRNPVLPGCHPDPTVCRVGDDYYLATSSFEYVPGIPLFHSRDLVHWRPIGHAVDRPEQLSLAGVRSSEGLYAPTLRHHDGTFYLTSTFVGPNGSGQVGNFVVTAQDPAGPWSEPVWWEDEGIDPALFFDDDGRAWATGTRESRSPQWDEQAEIWVREMDRTTLRLVGPEHVVWRGALLGAAWAEAPRLLKVEGWYHLLAAEGGTEHHHAVSVARSTRVTGPYAGNRANPVLTHRHLGRTHPVMGVGHADLVELPDRSWWAVVLGTRPYGGLYENLGRETFLVPVTWEDGWPVFAPGVGQVRLVERAPSLPAHPWPENPVRDTFAGGLGLAWNAVRGPAAAFAQAGPEGGLDVTLLPATLDGARPAAFVGRRQQHVDVDVTARLRFEPASADEWFGLVVRQSDDHHYLVVVAGAAMEGGPRRILVVRRHEGRRTVLLVVPAPDGAIELGLRVRGQEYEAVLVGEDGEDQHLVTLDGRMLDSTVADSFVGVWLGLYGTSNGMPSTTTAHVEWFEYAPVPPAA</sequence>
<dbReference type="Gene3D" id="2.115.10.20">
    <property type="entry name" value="Glycosyl hydrolase domain, family 43"/>
    <property type="match status" value="1"/>
</dbReference>
<evidence type="ECO:0000259" key="8">
    <source>
        <dbReference type="Pfam" id="PF17851"/>
    </source>
</evidence>
<evidence type="ECO:0000256" key="2">
    <source>
        <dbReference type="ARBA" id="ARBA00022801"/>
    </source>
</evidence>
<dbReference type="Pfam" id="PF17851">
    <property type="entry name" value="GH43_C2"/>
    <property type="match status" value="1"/>
</dbReference>
<reference evidence="9 10" key="1">
    <citation type="submission" date="2013-08" db="EMBL/GenBank/DDBJ databases">
        <title>Genome sequencing of Cellulomonas carbonis T26.</title>
        <authorList>
            <person name="Chen F."/>
            <person name="Li Y."/>
            <person name="Wang G."/>
        </authorList>
    </citation>
    <scope>NUCLEOTIDE SEQUENCE [LARGE SCALE GENOMIC DNA]</scope>
    <source>
        <strain evidence="9 10">T26</strain>
    </source>
</reference>
<dbReference type="InterPro" id="IPR023296">
    <property type="entry name" value="Glyco_hydro_beta-prop_sf"/>
</dbReference>
<evidence type="ECO:0000313" key="10">
    <source>
        <dbReference type="Proteomes" id="UP000029839"/>
    </source>
</evidence>
<dbReference type="AlphaFoldDB" id="A0A0A0BU47"/>